<evidence type="ECO:0000256" key="1">
    <source>
        <dbReference type="SAM" id="Coils"/>
    </source>
</evidence>
<feature type="coiled-coil region" evidence="1">
    <location>
        <begin position="5"/>
        <end position="85"/>
    </location>
</feature>
<proteinExistence type="predicted"/>
<evidence type="ECO:0000313" key="2">
    <source>
        <dbReference type="EMBL" id="CDW88711.1"/>
    </source>
</evidence>
<reference evidence="2 3" key="1">
    <citation type="submission" date="2014-06" db="EMBL/GenBank/DDBJ databases">
        <authorList>
            <person name="Swart Estienne"/>
        </authorList>
    </citation>
    <scope>NUCLEOTIDE SEQUENCE [LARGE SCALE GENOMIC DNA]</scope>
    <source>
        <strain evidence="2 3">130c</strain>
    </source>
</reference>
<evidence type="ECO:0000313" key="3">
    <source>
        <dbReference type="Proteomes" id="UP000039865"/>
    </source>
</evidence>
<keyword evidence="1" id="KW-0175">Coiled coil</keyword>
<dbReference type="InParanoid" id="A0A078B364"/>
<dbReference type="AlphaFoldDB" id="A0A078B364"/>
<organism evidence="2 3">
    <name type="scientific">Stylonychia lemnae</name>
    <name type="common">Ciliate</name>
    <dbReference type="NCBI Taxonomy" id="5949"/>
    <lineage>
        <taxon>Eukaryota</taxon>
        <taxon>Sar</taxon>
        <taxon>Alveolata</taxon>
        <taxon>Ciliophora</taxon>
        <taxon>Intramacronucleata</taxon>
        <taxon>Spirotrichea</taxon>
        <taxon>Stichotrichia</taxon>
        <taxon>Sporadotrichida</taxon>
        <taxon>Oxytrichidae</taxon>
        <taxon>Stylonychinae</taxon>
        <taxon>Stylonychia</taxon>
    </lineage>
</organism>
<gene>
    <name evidence="2" type="primary">Contig2626.g2819</name>
    <name evidence="2" type="ORF">STYLEM_17835</name>
</gene>
<name>A0A078B364_STYLE</name>
<accession>A0A078B364</accession>
<keyword evidence="3" id="KW-1185">Reference proteome</keyword>
<dbReference type="EMBL" id="CCKQ01016830">
    <property type="protein sequence ID" value="CDW88711.1"/>
    <property type="molecule type" value="Genomic_DNA"/>
</dbReference>
<dbReference type="Proteomes" id="UP000039865">
    <property type="component" value="Unassembled WGS sequence"/>
</dbReference>
<protein>
    <submittedName>
        <fullName evidence="2">Uncharacterized protein</fullName>
    </submittedName>
</protein>
<sequence length="229" mass="27480">MELRCQLNEQKINRKRIKNQRLRQQLDQSSQEYENYRVDNSHKLKDLSQKNQLLEQALGQMKFKLAQYEHEFNELKHHYEQKIQNLESHIIQQEYLLKESTQKIMLLQQINDPEYSNRDSKISNIQDDEKLIFTPIFKDILISQDVNESKVSLKKDKLAIQDKMDIENPISNQENKENVFQHINANTNKSQVIQNCSCQGFYKYECEKFIKEFIREQNLRLAELVSNLE</sequence>